<keyword evidence="21" id="KW-1185">Reference proteome</keyword>
<feature type="transmembrane region" description="Helical" evidence="18">
    <location>
        <begin position="118"/>
        <end position="142"/>
    </location>
</feature>
<evidence type="ECO:0000256" key="4">
    <source>
        <dbReference type="ARBA" id="ARBA00022692"/>
    </source>
</evidence>
<comment type="catalytic activity">
    <reaction evidence="16">
        <text>5alpha-pregnane-3,20-dione + NADP(+) = progesterone + NADPH + H(+)</text>
        <dbReference type="Rhea" id="RHEA:21952"/>
        <dbReference type="ChEBI" id="CHEBI:15378"/>
        <dbReference type="ChEBI" id="CHEBI:17026"/>
        <dbReference type="ChEBI" id="CHEBI:28952"/>
        <dbReference type="ChEBI" id="CHEBI:57783"/>
        <dbReference type="ChEBI" id="CHEBI:58349"/>
        <dbReference type="EC" id="1.3.1.22"/>
    </reaction>
    <physiologicalReaction direction="right-to-left" evidence="16">
        <dbReference type="Rhea" id="RHEA:21954"/>
    </physiologicalReaction>
</comment>
<proteinExistence type="inferred from homology"/>
<evidence type="ECO:0000259" key="19">
    <source>
        <dbReference type="Pfam" id="PF02544"/>
    </source>
</evidence>
<keyword evidence="12" id="KW-0443">Lipid metabolism</keyword>
<evidence type="ECO:0000256" key="16">
    <source>
        <dbReference type="ARBA" id="ARBA00048292"/>
    </source>
</evidence>
<comment type="subcellular location">
    <subcellularLocation>
        <location evidence="2">Endoplasmic reticulum membrane</location>
        <topology evidence="2">Multi-pass membrane protein</topology>
    </subcellularLocation>
    <subcellularLocation>
        <location evidence="1">Microsome membrane</location>
        <topology evidence="1">Multi-pass membrane protein</topology>
    </subcellularLocation>
</comment>
<dbReference type="InterPro" id="IPR001104">
    <property type="entry name" value="3-oxo-5_a-steroid_4-DH_C"/>
</dbReference>
<name>A0AAY4AP18_9TELE</name>
<dbReference type="Ensembl" id="ENSDCDT00010010534.1">
    <property type="protein sequence ID" value="ENSDCDP00010010040.1"/>
    <property type="gene ID" value="ENSDCDG00010004462.1"/>
</dbReference>
<keyword evidence="9" id="KW-0726">Sexual differentiation</keyword>
<evidence type="ECO:0000256" key="9">
    <source>
        <dbReference type="ARBA" id="ARBA00022928"/>
    </source>
</evidence>
<evidence type="ECO:0000256" key="7">
    <source>
        <dbReference type="ARBA" id="ARBA00022848"/>
    </source>
</evidence>
<gene>
    <name evidence="20" type="primary">srd5a2a</name>
</gene>
<dbReference type="GO" id="GO:0005789">
    <property type="term" value="C:endoplasmic reticulum membrane"/>
    <property type="evidence" value="ECO:0007669"/>
    <property type="project" value="UniProtKB-SubCell"/>
</dbReference>
<keyword evidence="8" id="KW-0521">NADP</keyword>
<evidence type="ECO:0000256" key="18">
    <source>
        <dbReference type="PIRNR" id="PIRNR015596"/>
    </source>
</evidence>
<dbReference type="GO" id="GO:0006702">
    <property type="term" value="P:androgen biosynthetic process"/>
    <property type="evidence" value="ECO:0007669"/>
    <property type="project" value="UniProtKB-ARBA"/>
</dbReference>
<dbReference type="FunFam" id="1.20.120.1630:FF:000002">
    <property type="entry name" value="Steroid 5 alpha-reductase 1"/>
    <property type="match status" value="1"/>
</dbReference>
<accession>A0AAY4AP18</accession>
<evidence type="ECO:0000256" key="1">
    <source>
        <dbReference type="ARBA" id="ARBA00004154"/>
    </source>
</evidence>
<evidence type="ECO:0000256" key="5">
    <source>
        <dbReference type="ARBA" id="ARBA00022782"/>
    </source>
</evidence>
<dbReference type="PROSITE" id="PS50244">
    <property type="entry name" value="S5A_REDUCTASE"/>
    <property type="match status" value="1"/>
</dbReference>
<dbReference type="Proteomes" id="UP000694580">
    <property type="component" value="Chromosome 3"/>
</dbReference>
<protein>
    <recommendedName>
        <fullName evidence="18">3-oxo-5-alpha-steroid 4-dehydrogenase</fullName>
        <ecNumber evidence="18">1.3.1.22</ecNumber>
    </recommendedName>
</protein>
<feature type="transmembrane region" description="Helical" evidence="18">
    <location>
        <begin position="12"/>
        <end position="38"/>
    </location>
</feature>
<evidence type="ECO:0000256" key="13">
    <source>
        <dbReference type="ARBA" id="ARBA00023136"/>
    </source>
</evidence>
<comment type="catalytic activity">
    <reaction evidence="17">
        <text>17beta-hydroxy-5alpha-androstan-3-one + NADP(+) = testosterone + NADPH + H(+)</text>
        <dbReference type="Rhea" id="RHEA:50820"/>
        <dbReference type="ChEBI" id="CHEBI:15378"/>
        <dbReference type="ChEBI" id="CHEBI:16330"/>
        <dbReference type="ChEBI" id="CHEBI:17347"/>
        <dbReference type="ChEBI" id="CHEBI:57783"/>
        <dbReference type="ChEBI" id="CHEBI:58349"/>
        <dbReference type="EC" id="1.3.1.22"/>
    </reaction>
    <physiologicalReaction direction="right-to-left" evidence="17">
        <dbReference type="Rhea" id="RHEA:50822"/>
    </physiologicalReaction>
</comment>
<dbReference type="InterPro" id="IPR039357">
    <property type="entry name" value="SRD5A/TECR"/>
</dbReference>
<dbReference type="PIRSF" id="PIRSF015596">
    <property type="entry name" value="5_alpha-SR2"/>
    <property type="match status" value="1"/>
</dbReference>
<evidence type="ECO:0000256" key="8">
    <source>
        <dbReference type="ARBA" id="ARBA00022857"/>
    </source>
</evidence>
<dbReference type="GeneTree" id="ENSGT00950000182886"/>
<evidence type="ECO:0000313" key="20">
    <source>
        <dbReference type="Ensembl" id="ENSDCDP00010010040.1"/>
    </source>
</evidence>
<evidence type="ECO:0000256" key="17">
    <source>
        <dbReference type="ARBA" id="ARBA00049397"/>
    </source>
</evidence>
<organism evidence="20 21">
    <name type="scientific">Denticeps clupeoides</name>
    <name type="common">denticle herring</name>
    <dbReference type="NCBI Taxonomy" id="299321"/>
    <lineage>
        <taxon>Eukaryota</taxon>
        <taxon>Metazoa</taxon>
        <taxon>Chordata</taxon>
        <taxon>Craniata</taxon>
        <taxon>Vertebrata</taxon>
        <taxon>Euteleostomi</taxon>
        <taxon>Actinopterygii</taxon>
        <taxon>Neopterygii</taxon>
        <taxon>Teleostei</taxon>
        <taxon>Clupei</taxon>
        <taxon>Clupeiformes</taxon>
        <taxon>Denticipitoidei</taxon>
        <taxon>Denticipitidae</taxon>
        <taxon>Denticeps</taxon>
    </lineage>
</organism>
<sequence length="265" mass="30573">FDLTLFFLFKPILGCLFLLLSLSKFFCCLVSLCFSFFFGDRETMGPYGRYMTGGFPGMTCPAKVGWFFQELPAFLVPVLLFLTTESNPGLGRYLLGTYCLHYFQRTFIYALLTRGRPMPVSTVISAIIFCSMCGWLQAHYLLHCRQYDETWLMDIRLTAGLLIFLLGMGINIHSDHILRNLRKSGENTYKIPRGGMFEYVSGANFFGEILEWSGYAIATWSLPTFAFAYFTMCSIGPRAYYHHRFYIEKFSDYPKSRRAVIPFLL</sequence>
<evidence type="ECO:0000256" key="14">
    <source>
        <dbReference type="ARBA" id="ARBA00045549"/>
    </source>
</evidence>
<evidence type="ECO:0000256" key="10">
    <source>
        <dbReference type="ARBA" id="ARBA00022989"/>
    </source>
</evidence>
<feature type="transmembrane region" description="Helical" evidence="18">
    <location>
        <begin position="154"/>
        <end position="172"/>
    </location>
</feature>
<feature type="domain" description="3-oxo-5-alpha-steroid 4-dehydrogenase C-terminal" evidence="19">
    <location>
        <begin position="117"/>
        <end position="265"/>
    </location>
</feature>
<dbReference type="InterPro" id="IPR016636">
    <property type="entry name" value="3-oxo-5-alpha-steroid_4-DH"/>
</dbReference>
<dbReference type="PANTHER" id="PTHR10556">
    <property type="entry name" value="3-OXO-5-ALPHA-STEROID 4-DEHYDROGENASE"/>
    <property type="match status" value="1"/>
</dbReference>
<keyword evidence="4 18" id="KW-0812">Transmembrane</keyword>
<evidence type="ECO:0000256" key="2">
    <source>
        <dbReference type="ARBA" id="ARBA00004477"/>
    </source>
</evidence>
<comment type="catalytic activity">
    <reaction evidence="15 18">
        <text>a 3-oxo-5alpha-steroid + NADP(+) = a 3-oxo-Delta(4)-steroid + NADPH + H(+)</text>
        <dbReference type="Rhea" id="RHEA:54384"/>
        <dbReference type="ChEBI" id="CHEBI:13601"/>
        <dbReference type="ChEBI" id="CHEBI:15378"/>
        <dbReference type="ChEBI" id="CHEBI:47909"/>
        <dbReference type="ChEBI" id="CHEBI:57783"/>
        <dbReference type="ChEBI" id="CHEBI:58349"/>
        <dbReference type="EC" id="1.3.1.22"/>
    </reaction>
</comment>
<keyword evidence="7" id="KW-0492">Microsome</keyword>
<dbReference type="GO" id="GO:0007548">
    <property type="term" value="P:sex differentiation"/>
    <property type="evidence" value="ECO:0007669"/>
    <property type="project" value="UniProtKB-KW"/>
</dbReference>
<evidence type="ECO:0000256" key="11">
    <source>
        <dbReference type="ARBA" id="ARBA00023002"/>
    </source>
</evidence>
<keyword evidence="13 18" id="KW-0472">Membrane</keyword>
<comment type="caution">
    <text evidence="18">Lacks conserved residue(s) required for the propagation of feature annotation.</text>
</comment>
<reference evidence="20" key="3">
    <citation type="submission" date="2025-09" db="UniProtKB">
        <authorList>
            <consortium name="Ensembl"/>
        </authorList>
    </citation>
    <scope>IDENTIFICATION</scope>
</reference>
<comment type="function">
    <text evidence="14">Converts testosterone (T) into 5-alpha-dihydrotestosterone (DHT) and progesterone or corticosterone into their corresponding 5-alpha-3-oxosteroids. It plays a central role in sexual differentiation and androgen physiology.</text>
</comment>
<dbReference type="Pfam" id="PF02544">
    <property type="entry name" value="Steroid_dh"/>
    <property type="match status" value="1"/>
</dbReference>
<reference evidence="20 21" key="1">
    <citation type="submission" date="2020-06" db="EMBL/GenBank/DDBJ databases">
        <authorList>
            <consortium name="Wellcome Sanger Institute Data Sharing"/>
        </authorList>
    </citation>
    <scope>NUCLEOTIDE SEQUENCE [LARGE SCALE GENOMIC DNA]</scope>
</reference>
<evidence type="ECO:0000256" key="6">
    <source>
        <dbReference type="ARBA" id="ARBA00022824"/>
    </source>
</evidence>
<dbReference type="AlphaFoldDB" id="A0AAY4AP18"/>
<dbReference type="GO" id="GO:0047751">
    <property type="term" value="F:3-oxo-5-alpha-steroid 4-dehydrogenase (NADP+) activity"/>
    <property type="evidence" value="ECO:0007669"/>
    <property type="project" value="UniProtKB-EC"/>
</dbReference>
<dbReference type="Gene3D" id="1.20.120.1630">
    <property type="match status" value="1"/>
</dbReference>
<comment type="similarity">
    <text evidence="3 18">Belongs to the steroid 5-alpha reductase family.</text>
</comment>
<keyword evidence="5" id="KW-0221">Differentiation</keyword>
<evidence type="ECO:0000313" key="21">
    <source>
        <dbReference type="Proteomes" id="UP000694580"/>
    </source>
</evidence>
<dbReference type="PANTHER" id="PTHR10556:SF37">
    <property type="entry name" value="3-OXO-5-ALPHA-STEROID 4-DEHYDROGENASE 2"/>
    <property type="match status" value="1"/>
</dbReference>
<evidence type="ECO:0000256" key="15">
    <source>
        <dbReference type="ARBA" id="ARBA00048164"/>
    </source>
</evidence>
<keyword evidence="11" id="KW-0560">Oxidoreductase</keyword>
<keyword evidence="6" id="KW-0256">Endoplasmic reticulum</keyword>
<dbReference type="EC" id="1.3.1.22" evidence="18"/>
<reference evidence="20" key="2">
    <citation type="submission" date="2025-08" db="UniProtKB">
        <authorList>
            <consortium name="Ensembl"/>
        </authorList>
    </citation>
    <scope>IDENTIFICATION</scope>
</reference>
<evidence type="ECO:0000256" key="12">
    <source>
        <dbReference type="ARBA" id="ARBA00023098"/>
    </source>
</evidence>
<keyword evidence="10 18" id="KW-1133">Transmembrane helix</keyword>
<comment type="function">
    <text evidence="18">Converts testosterone into 5-alpha-dihydrotestosterone and progesterone or corticosterone into their corresponding 5-alpha-3-oxosteroids. It plays a central role in sexual differentiation and androgen physiology.</text>
</comment>
<evidence type="ECO:0000256" key="3">
    <source>
        <dbReference type="ARBA" id="ARBA00007742"/>
    </source>
</evidence>
<dbReference type="GO" id="GO:0030154">
    <property type="term" value="P:cell differentiation"/>
    <property type="evidence" value="ECO:0007669"/>
    <property type="project" value="UniProtKB-KW"/>
</dbReference>